<dbReference type="Pfam" id="PF14839">
    <property type="entry name" value="DOR"/>
    <property type="match status" value="1"/>
</dbReference>
<dbReference type="Proteomes" id="UP000887565">
    <property type="component" value="Unplaced"/>
</dbReference>
<keyword evidence="5" id="KW-0805">Transcription regulation</keyword>
<dbReference type="GO" id="GO:0016604">
    <property type="term" value="C:nuclear body"/>
    <property type="evidence" value="ECO:0007669"/>
    <property type="project" value="UniProtKB-SubCell"/>
</dbReference>
<evidence type="ECO:0000256" key="7">
    <source>
        <dbReference type="ARBA" id="ARBA00023163"/>
    </source>
</evidence>
<feature type="region of interest" description="Disordered" evidence="11">
    <location>
        <begin position="78"/>
        <end position="110"/>
    </location>
</feature>
<reference evidence="13" key="1">
    <citation type="submission" date="2022-11" db="UniProtKB">
        <authorList>
            <consortium name="WormBaseParasite"/>
        </authorList>
    </citation>
    <scope>IDENTIFICATION</scope>
</reference>
<sequence length="390" mass="44289">MLTGLTSWIFGVDSASAENSLEIKGDKEKCLEEPELVERHCSAAQRGRRRSALCKNIGNSWHGDYPSHLHHYQNWNHEQKRTRNQVSKHGRTSGSSKASAANGCKEKDQKKGLNDEGWVWVCDEIQQSGERANAHTIEEMEPTAEAFEHNYAWYAMDDQIDLNTISIHNEWQIAPPSCFTGTPIPEEKRLTCNFDRCEKDFDLPIGEVSMFENLLIEHPSMSIYDKFPERAISLQRITDAKEAKSHRNINEPAIDQSPKLKSLENSAFGDDHSIGSPPDRLGRSPTPLIRHHRRRHSRSALKNLLNYIDDDDPYHSASDNNEEKCRVAEDVSISQNPCHAYQLCLSCDENYLSGLKRTYNSAINFENRANMGAGCYICLSNEYSVNFCLA</sequence>
<dbReference type="GO" id="GO:0005776">
    <property type="term" value="C:autophagosome"/>
    <property type="evidence" value="ECO:0007669"/>
    <property type="project" value="UniProtKB-SubCell"/>
</dbReference>
<evidence type="ECO:0000256" key="1">
    <source>
        <dbReference type="ARBA" id="ARBA00004419"/>
    </source>
</evidence>
<comment type="subcellular location">
    <subcellularLocation>
        <location evidence="2">Cytoplasm</location>
        <location evidence="2">Cytosol</location>
    </subcellularLocation>
    <subcellularLocation>
        <location evidence="1">Cytoplasmic vesicle</location>
        <location evidence="1">Autophagosome</location>
    </subcellularLocation>
    <subcellularLocation>
        <location evidence="10">Nucleus</location>
        <location evidence="10">Nuclear body</location>
    </subcellularLocation>
</comment>
<keyword evidence="3" id="KW-0963">Cytoplasm</keyword>
<keyword evidence="4" id="KW-0072">Autophagy</keyword>
<protein>
    <submittedName>
        <fullName evidence="13">Uncharacterized protein</fullName>
    </submittedName>
</protein>
<evidence type="ECO:0000256" key="5">
    <source>
        <dbReference type="ARBA" id="ARBA00023015"/>
    </source>
</evidence>
<dbReference type="WBParaSite" id="nRc.2.0.1.t07460-RA">
    <property type="protein sequence ID" value="nRc.2.0.1.t07460-RA"/>
    <property type="gene ID" value="nRc.2.0.1.g07460"/>
</dbReference>
<feature type="compositionally biased region" description="Basic residues" evidence="11">
    <location>
        <begin position="80"/>
        <end position="91"/>
    </location>
</feature>
<accession>A0A915I010</accession>
<evidence type="ECO:0000256" key="8">
    <source>
        <dbReference type="ARBA" id="ARBA00023242"/>
    </source>
</evidence>
<name>A0A915I010_ROMCU</name>
<evidence type="ECO:0000256" key="10">
    <source>
        <dbReference type="ARBA" id="ARBA00034306"/>
    </source>
</evidence>
<evidence type="ECO:0000256" key="2">
    <source>
        <dbReference type="ARBA" id="ARBA00004514"/>
    </source>
</evidence>
<dbReference type="AlphaFoldDB" id="A0A915I010"/>
<keyword evidence="8" id="KW-0539">Nucleus</keyword>
<evidence type="ECO:0000256" key="9">
    <source>
        <dbReference type="ARBA" id="ARBA00023329"/>
    </source>
</evidence>
<evidence type="ECO:0000256" key="11">
    <source>
        <dbReference type="SAM" id="MobiDB-lite"/>
    </source>
</evidence>
<feature type="region of interest" description="Disordered" evidence="11">
    <location>
        <begin position="264"/>
        <end position="287"/>
    </location>
</feature>
<keyword evidence="6" id="KW-0010">Activator</keyword>
<dbReference type="GO" id="GO:0005829">
    <property type="term" value="C:cytosol"/>
    <property type="evidence" value="ECO:0007669"/>
    <property type="project" value="UniProtKB-SubCell"/>
</dbReference>
<dbReference type="InterPro" id="IPR029431">
    <property type="entry name" value="TP53INP"/>
</dbReference>
<keyword evidence="7" id="KW-0804">Transcription</keyword>
<organism evidence="12 13">
    <name type="scientific">Romanomermis culicivorax</name>
    <name type="common">Nematode worm</name>
    <dbReference type="NCBI Taxonomy" id="13658"/>
    <lineage>
        <taxon>Eukaryota</taxon>
        <taxon>Metazoa</taxon>
        <taxon>Ecdysozoa</taxon>
        <taxon>Nematoda</taxon>
        <taxon>Enoplea</taxon>
        <taxon>Dorylaimia</taxon>
        <taxon>Mermithida</taxon>
        <taxon>Mermithoidea</taxon>
        <taxon>Mermithidae</taxon>
        <taxon>Romanomermis</taxon>
    </lineage>
</organism>
<dbReference type="GO" id="GO:0006914">
    <property type="term" value="P:autophagy"/>
    <property type="evidence" value="ECO:0007669"/>
    <property type="project" value="UniProtKB-KW"/>
</dbReference>
<evidence type="ECO:0000256" key="6">
    <source>
        <dbReference type="ARBA" id="ARBA00023159"/>
    </source>
</evidence>
<keyword evidence="12" id="KW-1185">Reference proteome</keyword>
<evidence type="ECO:0000313" key="12">
    <source>
        <dbReference type="Proteomes" id="UP000887565"/>
    </source>
</evidence>
<evidence type="ECO:0000256" key="4">
    <source>
        <dbReference type="ARBA" id="ARBA00023006"/>
    </source>
</evidence>
<evidence type="ECO:0000256" key="3">
    <source>
        <dbReference type="ARBA" id="ARBA00022490"/>
    </source>
</evidence>
<evidence type="ECO:0000313" key="13">
    <source>
        <dbReference type="WBParaSite" id="nRc.2.0.1.t07460-RA"/>
    </source>
</evidence>
<dbReference type="GO" id="GO:0031410">
    <property type="term" value="C:cytoplasmic vesicle"/>
    <property type="evidence" value="ECO:0007669"/>
    <property type="project" value="UniProtKB-KW"/>
</dbReference>
<proteinExistence type="predicted"/>
<keyword evidence="9" id="KW-0968">Cytoplasmic vesicle</keyword>